<reference evidence="13" key="1">
    <citation type="submission" date="2016-05" db="EMBL/GenBank/DDBJ databases">
        <title>Comparative genomics of biotechnologically important yeasts.</title>
        <authorList>
            <consortium name="DOE Joint Genome Institute"/>
            <person name="Riley R."/>
            <person name="Haridas S."/>
            <person name="Wolfe K.H."/>
            <person name="Lopes M.R."/>
            <person name="Hittinger C.T."/>
            <person name="Goker M."/>
            <person name="Salamov A."/>
            <person name="Wisecaver J."/>
            <person name="Long T.M."/>
            <person name="Aerts A.L."/>
            <person name="Barry K."/>
            <person name="Choi C."/>
            <person name="Clum A."/>
            <person name="Coughlan A.Y."/>
            <person name="Deshpande S."/>
            <person name="Douglass A.P."/>
            <person name="Hanson S.J."/>
            <person name="Klenk H.-P."/>
            <person name="Labutti K."/>
            <person name="Lapidus A."/>
            <person name="Lindquist E."/>
            <person name="Lipzen A."/>
            <person name="Meier-Kolthoff J.P."/>
            <person name="Ohm R.A."/>
            <person name="Otillar R.P."/>
            <person name="Pangilinan J."/>
            <person name="Peng Y."/>
            <person name="Rokas A."/>
            <person name="Rosa C.A."/>
            <person name="Scheuner C."/>
            <person name="Sibirny A.A."/>
            <person name="Slot J.C."/>
            <person name="Stielow J.B."/>
            <person name="Sun H."/>
            <person name="Kurtzman C.P."/>
            <person name="Blackwell M."/>
            <person name="Grigoriev I.V."/>
            <person name="Jeffries T.W."/>
        </authorList>
    </citation>
    <scope>NUCLEOTIDE SEQUENCE [LARGE SCALE GENOMIC DNA]</scope>
    <source>
        <strain evidence="13">DSM 1968</strain>
    </source>
</reference>
<gene>
    <name evidence="12" type="ORF">ASCRUDRAFT_18959</name>
</gene>
<dbReference type="FunCoup" id="A0A1D2VFM6">
    <property type="interactions" value="100"/>
</dbReference>
<feature type="transmembrane region" description="Helical" evidence="10">
    <location>
        <begin position="54"/>
        <end position="76"/>
    </location>
</feature>
<evidence type="ECO:0000313" key="13">
    <source>
        <dbReference type="Proteomes" id="UP000095038"/>
    </source>
</evidence>
<dbReference type="GeneID" id="30963199"/>
<evidence type="ECO:0000256" key="3">
    <source>
        <dbReference type="ARBA" id="ARBA00008640"/>
    </source>
</evidence>
<dbReference type="RefSeq" id="XP_020046742.1">
    <property type="nucleotide sequence ID" value="XM_020189563.1"/>
</dbReference>
<comment type="function">
    <text evidence="1">Golgi membrane protein involved in vesicular trafficking and spindle migration.</text>
</comment>
<protein>
    <recommendedName>
        <fullName evidence="4">Golgi apparatus membrane protein TVP38</fullName>
    </recommendedName>
    <alternativeName>
        <fullName evidence="5">Golgi apparatus membrane protein tvp38</fullName>
    </alternativeName>
</protein>
<feature type="non-terminal residue" evidence="12">
    <location>
        <position position="239"/>
    </location>
</feature>
<comment type="similarity">
    <text evidence="3">Belongs to the TVP38/TMEM64 family.</text>
</comment>
<keyword evidence="8" id="KW-0333">Golgi apparatus</keyword>
<feature type="transmembrane region" description="Helical" evidence="10">
    <location>
        <begin position="88"/>
        <end position="107"/>
    </location>
</feature>
<evidence type="ECO:0000256" key="2">
    <source>
        <dbReference type="ARBA" id="ARBA00004653"/>
    </source>
</evidence>
<dbReference type="Proteomes" id="UP000095038">
    <property type="component" value="Unassembled WGS sequence"/>
</dbReference>
<evidence type="ECO:0000259" key="11">
    <source>
        <dbReference type="Pfam" id="PF09335"/>
    </source>
</evidence>
<dbReference type="GO" id="GO:0016192">
    <property type="term" value="P:vesicle-mediated transport"/>
    <property type="evidence" value="ECO:0007669"/>
    <property type="project" value="EnsemblFungi"/>
</dbReference>
<evidence type="ECO:0000256" key="4">
    <source>
        <dbReference type="ARBA" id="ARBA00013533"/>
    </source>
</evidence>
<organism evidence="12 13">
    <name type="scientific">Ascoidea rubescens DSM 1968</name>
    <dbReference type="NCBI Taxonomy" id="1344418"/>
    <lineage>
        <taxon>Eukaryota</taxon>
        <taxon>Fungi</taxon>
        <taxon>Dikarya</taxon>
        <taxon>Ascomycota</taxon>
        <taxon>Saccharomycotina</taxon>
        <taxon>Saccharomycetes</taxon>
        <taxon>Ascoideaceae</taxon>
        <taxon>Ascoidea</taxon>
    </lineage>
</organism>
<feature type="domain" description="VTT" evidence="11">
    <location>
        <begin position="73"/>
        <end position="188"/>
    </location>
</feature>
<proteinExistence type="inferred from homology"/>
<dbReference type="GO" id="GO:0000139">
    <property type="term" value="C:Golgi membrane"/>
    <property type="evidence" value="ECO:0007669"/>
    <property type="project" value="UniProtKB-SubCell"/>
</dbReference>
<evidence type="ECO:0000256" key="1">
    <source>
        <dbReference type="ARBA" id="ARBA00002978"/>
    </source>
</evidence>
<comment type="subcellular location">
    <subcellularLocation>
        <location evidence="2">Golgi apparatus membrane</location>
        <topology evidence="2">Multi-pass membrane protein</topology>
    </subcellularLocation>
</comment>
<keyword evidence="6 10" id="KW-0812">Transmembrane</keyword>
<dbReference type="STRING" id="1344418.A0A1D2VFM6"/>
<evidence type="ECO:0000256" key="10">
    <source>
        <dbReference type="SAM" id="Phobius"/>
    </source>
</evidence>
<sequence length="239" mass="26948">LKSYYLSQPIHKKITLIILSILSTTTISLMLIYHKKLFNDLIELSDFLESYDHTSLIIWFAMFFVSFPPMIGYTALSTLTGILFGLNGWFLIASSSVLGSTVAFIIYKFCFKNYSLYLSQKNVLFNALSQVFLEEKRKILLLALIKISPFPYSLLNGALASIQNITVLQFFLASAITTPKLVFHLFIGLKLKNIGSDEDNSSKFLDLLAIIIAISSFSLLISIVYTKTKKKLLLINSNN</sequence>
<keyword evidence="7 10" id="KW-1133">Transmembrane helix</keyword>
<dbReference type="InParanoid" id="A0A1D2VFM6"/>
<dbReference type="InterPro" id="IPR032816">
    <property type="entry name" value="VTT_dom"/>
</dbReference>
<feature type="transmembrane region" description="Helical" evidence="10">
    <location>
        <begin position="167"/>
        <end position="187"/>
    </location>
</feature>
<dbReference type="OrthoDB" id="166803at2759"/>
<feature type="transmembrane region" description="Helical" evidence="10">
    <location>
        <begin position="14"/>
        <end position="33"/>
    </location>
</feature>
<dbReference type="AlphaFoldDB" id="A0A1D2VFM6"/>
<evidence type="ECO:0000256" key="7">
    <source>
        <dbReference type="ARBA" id="ARBA00022989"/>
    </source>
</evidence>
<evidence type="ECO:0000256" key="5">
    <source>
        <dbReference type="ARBA" id="ARBA00020673"/>
    </source>
</evidence>
<name>A0A1D2VFM6_9ASCO</name>
<evidence type="ECO:0000256" key="6">
    <source>
        <dbReference type="ARBA" id="ARBA00022692"/>
    </source>
</evidence>
<accession>A0A1D2VFM6</accession>
<dbReference type="InterPro" id="IPR051076">
    <property type="entry name" value="Golgi_membrane_TVP38/TMEM64"/>
</dbReference>
<keyword evidence="13" id="KW-1185">Reference proteome</keyword>
<keyword evidence="9 10" id="KW-0472">Membrane</keyword>
<evidence type="ECO:0000256" key="9">
    <source>
        <dbReference type="ARBA" id="ARBA00023136"/>
    </source>
</evidence>
<dbReference type="PANTHER" id="PTHR47549">
    <property type="entry name" value="GOLGI APPARATUS MEMBRANE PROTEIN TVP38-RELATED"/>
    <property type="match status" value="1"/>
</dbReference>
<dbReference type="GO" id="GO:0000022">
    <property type="term" value="P:mitotic spindle elongation"/>
    <property type="evidence" value="ECO:0007669"/>
    <property type="project" value="EnsemblFungi"/>
</dbReference>
<dbReference type="EMBL" id="KV454482">
    <property type="protein sequence ID" value="ODV60435.1"/>
    <property type="molecule type" value="Genomic_DNA"/>
</dbReference>
<evidence type="ECO:0000256" key="8">
    <source>
        <dbReference type="ARBA" id="ARBA00023034"/>
    </source>
</evidence>
<feature type="transmembrane region" description="Helical" evidence="10">
    <location>
        <begin position="207"/>
        <end position="225"/>
    </location>
</feature>
<feature type="non-terminal residue" evidence="12">
    <location>
        <position position="1"/>
    </location>
</feature>
<dbReference type="Pfam" id="PF09335">
    <property type="entry name" value="VTT_dom"/>
    <property type="match status" value="1"/>
</dbReference>
<dbReference type="PANTHER" id="PTHR47549:SF1">
    <property type="entry name" value="GOLGI APPARATUS MEMBRANE PROTEIN TVP38"/>
    <property type="match status" value="1"/>
</dbReference>
<evidence type="ECO:0000313" key="12">
    <source>
        <dbReference type="EMBL" id="ODV60435.1"/>
    </source>
</evidence>